<reference evidence="10 11" key="1">
    <citation type="journal article" date="2015" name="Genome Announc.">
        <title>Expanding the biotechnology potential of lactobacilli through comparative genomics of 213 strains and associated genera.</title>
        <authorList>
            <person name="Sun Z."/>
            <person name="Harris H.M."/>
            <person name="McCann A."/>
            <person name="Guo C."/>
            <person name="Argimon S."/>
            <person name="Zhang W."/>
            <person name="Yang X."/>
            <person name="Jeffery I.B."/>
            <person name="Cooney J.C."/>
            <person name="Kagawa T.F."/>
            <person name="Liu W."/>
            <person name="Song Y."/>
            <person name="Salvetti E."/>
            <person name="Wrobel A."/>
            <person name="Rasinkangas P."/>
            <person name="Parkhill J."/>
            <person name="Rea M.C."/>
            <person name="O'Sullivan O."/>
            <person name="Ritari J."/>
            <person name="Douillard F.P."/>
            <person name="Paul Ross R."/>
            <person name="Yang R."/>
            <person name="Briner A.E."/>
            <person name="Felis G.E."/>
            <person name="de Vos W.M."/>
            <person name="Barrangou R."/>
            <person name="Klaenhammer T.R."/>
            <person name="Caufield P.W."/>
            <person name="Cui Y."/>
            <person name="Zhang H."/>
            <person name="O'Toole P.W."/>
        </authorList>
    </citation>
    <scope>NUCLEOTIDE SEQUENCE [LARGE SCALE GENOMIC DNA]</scope>
    <source>
        <strain evidence="10 11">DSM 20534</strain>
    </source>
</reference>
<comment type="function">
    <text evidence="8">Catalyzes the phosphorylation of the 3'-hydroxyl group of dephosphocoenzyme A to form coenzyme A.</text>
</comment>
<evidence type="ECO:0000256" key="2">
    <source>
        <dbReference type="ARBA" id="ARBA00022490"/>
    </source>
</evidence>
<keyword evidence="5 8" id="KW-0418">Kinase</keyword>
<evidence type="ECO:0000256" key="6">
    <source>
        <dbReference type="ARBA" id="ARBA00022840"/>
    </source>
</evidence>
<dbReference type="EC" id="2.7.1.24" evidence="8 9"/>
<dbReference type="Proteomes" id="UP000050909">
    <property type="component" value="Unassembled WGS sequence"/>
</dbReference>
<evidence type="ECO:0000313" key="10">
    <source>
        <dbReference type="EMBL" id="KRK37278.1"/>
    </source>
</evidence>
<proteinExistence type="inferred from homology"/>
<evidence type="ECO:0000256" key="7">
    <source>
        <dbReference type="ARBA" id="ARBA00022993"/>
    </source>
</evidence>
<evidence type="ECO:0000256" key="9">
    <source>
        <dbReference type="NCBIfam" id="TIGR00152"/>
    </source>
</evidence>
<sequence length="203" mass="22717">MTYYLGLTGGIASGKSTVSDLFRHKNIPVIDADEVAHALMEPGAANWQKIVAKFGPQFLNADQTINRQKLAQLVFSDQNALSKLNHLSHPTIKTSLLNKMQEYAIQNARVVVVDIPLLYEGKFDTHLDDVLLVYVDNKTQLERLMARDAITVKEAKRKIAAQMPLAKKKLLADYLIDNTGTIEETTSSFEAFFRANISPKLEE</sequence>
<comment type="caution">
    <text evidence="10">The sequence shown here is derived from an EMBL/GenBank/DDBJ whole genome shotgun (WGS) entry which is preliminary data.</text>
</comment>
<dbReference type="PATRIC" id="fig|1423722.3.peg.1419"/>
<protein>
    <recommendedName>
        <fullName evidence="8 9">Dephospho-CoA kinase</fullName>
        <ecNumber evidence="8 9">2.7.1.24</ecNumber>
    </recommendedName>
    <alternativeName>
        <fullName evidence="8">Dephosphocoenzyme A kinase</fullName>
    </alternativeName>
</protein>
<dbReference type="PROSITE" id="PS51219">
    <property type="entry name" value="DPCK"/>
    <property type="match status" value="1"/>
</dbReference>
<dbReference type="Gene3D" id="3.40.50.300">
    <property type="entry name" value="P-loop containing nucleotide triphosphate hydrolases"/>
    <property type="match status" value="1"/>
</dbReference>
<dbReference type="SUPFAM" id="SSF52540">
    <property type="entry name" value="P-loop containing nucleoside triphosphate hydrolases"/>
    <property type="match status" value="1"/>
</dbReference>
<keyword evidence="7 8" id="KW-0173">Coenzyme A biosynthesis</keyword>
<keyword evidence="2 8" id="KW-0963">Cytoplasm</keyword>
<keyword evidence="3 8" id="KW-0808">Transferase</keyword>
<dbReference type="PANTHER" id="PTHR10695:SF46">
    <property type="entry name" value="BIFUNCTIONAL COENZYME A SYNTHASE-RELATED"/>
    <property type="match status" value="1"/>
</dbReference>
<dbReference type="GO" id="GO:0004140">
    <property type="term" value="F:dephospho-CoA kinase activity"/>
    <property type="evidence" value="ECO:0007669"/>
    <property type="project" value="UniProtKB-UniRule"/>
</dbReference>
<dbReference type="Pfam" id="PF01121">
    <property type="entry name" value="CoaE"/>
    <property type="match status" value="1"/>
</dbReference>
<comment type="similarity">
    <text evidence="1 8">Belongs to the CoaE family.</text>
</comment>
<dbReference type="HAMAP" id="MF_00376">
    <property type="entry name" value="Dephospho_CoA_kinase"/>
    <property type="match status" value="1"/>
</dbReference>
<name>A0A0R1GTL8_9LACO</name>
<comment type="pathway">
    <text evidence="8">Cofactor biosynthesis; coenzyme A biosynthesis; CoA from (R)-pantothenate: step 5/5.</text>
</comment>
<dbReference type="AlphaFoldDB" id="A0A0R1GTL8"/>
<keyword evidence="11" id="KW-1185">Reference proteome</keyword>
<dbReference type="GO" id="GO:0005737">
    <property type="term" value="C:cytoplasm"/>
    <property type="evidence" value="ECO:0007669"/>
    <property type="project" value="UniProtKB-SubCell"/>
</dbReference>
<dbReference type="CDD" id="cd02022">
    <property type="entry name" value="DPCK"/>
    <property type="match status" value="1"/>
</dbReference>
<accession>A0A0R1GTL8</accession>
<dbReference type="FunFam" id="3.40.50.300:FF:000991">
    <property type="entry name" value="Dephospho-CoA kinase"/>
    <property type="match status" value="1"/>
</dbReference>
<evidence type="ECO:0000256" key="8">
    <source>
        <dbReference type="HAMAP-Rule" id="MF_00376"/>
    </source>
</evidence>
<feature type="binding site" evidence="8">
    <location>
        <begin position="12"/>
        <end position="17"/>
    </location>
    <ligand>
        <name>ATP</name>
        <dbReference type="ChEBI" id="CHEBI:30616"/>
    </ligand>
</feature>
<dbReference type="GO" id="GO:0015937">
    <property type="term" value="P:coenzyme A biosynthetic process"/>
    <property type="evidence" value="ECO:0007669"/>
    <property type="project" value="UniProtKB-UniRule"/>
</dbReference>
<dbReference type="PANTHER" id="PTHR10695">
    <property type="entry name" value="DEPHOSPHO-COA KINASE-RELATED"/>
    <property type="match status" value="1"/>
</dbReference>
<dbReference type="EMBL" id="AZCV01000006">
    <property type="protein sequence ID" value="KRK37278.1"/>
    <property type="molecule type" value="Genomic_DNA"/>
</dbReference>
<dbReference type="InterPro" id="IPR027417">
    <property type="entry name" value="P-loop_NTPase"/>
</dbReference>
<organism evidence="10 11">
    <name type="scientific">Amylolactobacillus amylotrophicus DSM 20534</name>
    <dbReference type="NCBI Taxonomy" id="1423722"/>
    <lineage>
        <taxon>Bacteria</taxon>
        <taxon>Bacillati</taxon>
        <taxon>Bacillota</taxon>
        <taxon>Bacilli</taxon>
        <taxon>Lactobacillales</taxon>
        <taxon>Lactobacillaceae</taxon>
        <taxon>Amylolactobacillus</taxon>
    </lineage>
</organism>
<keyword evidence="6 8" id="KW-0067">ATP-binding</keyword>
<gene>
    <name evidence="8" type="primary">coaE</name>
    <name evidence="10" type="ORF">FC62_GL001393</name>
</gene>
<dbReference type="InterPro" id="IPR001977">
    <property type="entry name" value="Depp_CoAkinase"/>
</dbReference>
<evidence type="ECO:0000256" key="1">
    <source>
        <dbReference type="ARBA" id="ARBA00009018"/>
    </source>
</evidence>
<evidence type="ECO:0000256" key="4">
    <source>
        <dbReference type="ARBA" id="ARBA00022741"/>
    </source>
</evidence>
<dbReference type="UniPathway" id="UPA00241">
    <property type="reaction ID" value="UER00356"/>
</dbReference>
<evidence type="ECO:0000256" key="3">
    <source>
        <dbReference type="ARBA" id="ARBA00022679"/>
    </source>
</evidence>
<evidence type="ECO:0000256" key="5">
    <source>
        <dbReference type="ARBA" id="ARBA00022777"/>
    </source>
</evidence>
<keyword evidence="4 8" id="KW-0547">Nucleotide-binding</keyword>
<comment type="catalytic activity">
    <reaction evidence="8">
        <text>3'-dephospho-CoA + ATP = ADP + CoA + H(+)</text>
        <dbReference type="Rhea" id="RHEA:18245"/>
        <dbReference type="ChEBI" id="CHEBI:15378"/>
        <dbReference type="ChEBI" id="CHEBI:30616"/>
        <dbReference type="ChEBI" id="CHEBI:57287"/>
        <dbReference type="ChEBI" id="CHEBI:57328"/>
        <dbReference type="ChEBI" id="CHEBI:456216"/>
        <dbReference type="EC" id="2.7.1.24"/>
    </reaction>
</comment>
<comment type="subcellular location">
    <subcellularLocation>
        <location evidence="8">Cytoplasm</location>
    </subcellularLocation>
</comment>
<evidence type="ECO:0000313" key="11">
    <source>
        <dbReference type="Proteomes" id="UP000050909"/>
    </source>
</evidence>
<dbReference type="RefSeq" id="WP_056947001.1">
    <property type="nucleotide sequence ID" value="NZ_AZCV01000006.1"/>
</dbReference>
<dbReference type="NCBIfam" id="TIGR00152">
    <property type="entry name" value="dephospho-CoA kinase"/>
    <property type="match status" value="1"/>
</dbReference>
<dbReference type="GO" id="GO:0005524">
    <property type="term" value="F:ATP binding"/>
    <property type="evidence" value="ECO:0007669"/>
    <property type="project" value="UniProtKB-UniRule"/>
</dbReference>